<organism evidence="1 2">
    <name type="scientific">Thalassobacterium sedimentorum</name>
    <dbReference type="NCBI Taxonomy" id="3041258"/>
    <lineage>
        <taxon>Bacteria</taxon>
        <taxon>Pseudomonadati</taxon>
        <taxon>Verrucomicrobiota</taxon>
        <taxon>Opitutia</taxon>
        <taxon>Puniceicoccales</taxon>
        <taxon>Coraliomargaritaceae</taxon>
        <taxon>Thalassobacterium</taxon>
    </lineage>
</organism>
<dbReference type="EMBL" id="JARXIC010000017">
    <property type="protein sequence ID" value="MDQ8195029.1"/>
    <property type="molecule type" value="Genomic_DNA"/>
</dbReference>
<proteinExistence type="predicted"/>
<reference evidence="1 2" key="1">
    <citation type="submission" date="2023-04" db="EMBL/GenBank/DDBJ databases">
        <title>A novel bacteria isolated from coastal sediment.</title>
        <authorList>
            <person name="Liu X.-J."/>
            <person name="Du Z.-J."/>
        </authorList>
    </citation>
    <scope>NUCLEOTIDE SEQUENCE [LARGE SCALE GENOMIC DNA]</scope>
    <source>
        <strain evidence="1 2">SDUM461004</strain>
    </source>
</reference>
<gene>
    <name evidence="1" type="ORF">QEH59_11375</name>
</gene>
<comment type="caution">
    <text evidence="1">The sequence shown here is derived from an EMBL/GenBank/DDBJ whole genome shotgun (WGS) entry which is preliminary data.</text>
</comment>
<dbReference type="Proteomes" id="UP001243717">
    <property type="component" value="Unassembled WGS sequence"/>
</dbReference>
<protein>
    <submittedName>
        <fullName evidence="1">Uncharacterized protein</fullName>
    </submittedName>
</protein>
<keyword evidence="2" id="KW-1185">Reference proteome</keyword>
<sequence>MTESDEVLVIALAYCLSWEIAGARANQHWAKIHNYIEQSNTLSETERWICELYEESSPTAQEERSVLYRMNLRLHNPRVVLKFRQEVLQLLPESIVDLAAKHRLMNPLTVPRGYGPLRTWLAERNIKGFRPAPLPLAASAPPTLAAREADFLQFIEFPYFLEAFRRYWHRAPKNRNNKQTRILLTVAAALGQMMTFDSSDEIQEWCNRLAQIGSYTEQTQLDVADLCLIMVGESYDAHELAYRLLVDAQKVDRQNVINFCERYADDLTGFAREFVRGMQLTS</sequence>
<dbReference type="RefSeq" id="WP_308985489.1">
    <property type="nucleotide sequence ID" value="NZ_JARXIC010000017.1"/>
</dbReference>
<evidence type="ECO:0000313" key="1">
    <source>
        <dbReference type="EMBL" id="MDQ8195029.1"/>
    </source>
</evidence>
<accession>A0ABU1AJU9</accession>
<name>A0ABU1AJU9_9BACT</name>
<evidence type="ECO:0000313" key="2">
    <source>
        <dbReference type="Proteomes" id="UP001243717"/>
    </source>
</evidence>